<dbReference type="InterPro" id="IPR050951">
    <property type="entry name" value="Retrovirus_Pol_polyprotein"/>
</dbReference>
<keyword evidence="2" id="KW-0645">Protease</keyword>
<organism evidence="12 13">
    <name type="scientific">Araneus ventricosus</name>
    <name type="common">Orbweaver spider</name>
    <name type="synonym">Epeira ventricosa</name>
    <dbReference type="NCBI Taxonomy" id="182803"/>
    <lineage>
        <taxon>Eukaryota</taxon>
        <taxon>Metazoa</taxon>
        <taxon>Ecdysozoa</taxon>
        <taxon>Arthropoda</taxon>
        <taxon>Chelicerata</taxon>
        <taxon>Arachnida</taxon>
        <taxon>Araneae</taxon>
        <taxon>Araneomorphae</taxon>
        <taxon>Entelegynae</taxon>
        <taxon>Araneoidea</taxon>
        <taxon>Araneidae</taxon>
        <taxon>Araneus</taxon>
    </lineage>
</organism>
<dbReference type="GO" id="GO:0004519">
    <property type="term" value="F:endonuclease activity"/>
    <property type="evidence" value="ECO:0007669"/>
    <property type="project" value="UniProtKB-KW"/>
</dbReference>
<evidence type="ECO:0000259" key="11">
    <source>
        <dbReference type="PROSITE" id="PS50994"/>
    </source>
</evidence>
<dbReference type="SUPFAM" id="SSF53098">
    <property type="entry name" value="Ribonuclease H-like"/>
    <property type="match status" value="1"/>
</dbReference>
<keyword evidence="3" id="KW-0808">Transferase</keyword>
<evidence type="ECO:0000256" key="6">
    <source>
        <dbReference type="ARBA" id="ARBA00022759"/>
    </source>
</evidence>
<evidence type="ECO:0000256" key="5">
    <source>
        <dbReference type="ARBA" id="ARBA00022722"/>
    </source>
</evidence>
<evidence type="ECO:0000256" key="4">
    <source>
        <dbReference type="ARBA" id="ARBA00022695"/>
    </source>
</evidence>
<dbReference type="Pfam" id="PF23055">
    <property type="entry name" value="DUF7041"/>
    <property type="match status" value="1"/>
</dbReference>
<dbReference type="Gene3D" id="1.10.340.70">
    <property type="match status" value="1"/>
</dbReference>
<dbReference type="Proteomes" id="UP000499080">
    <property type="component" value="Unassembled WGS sequence"/>
</dbReference>
<gene>
    <name evidence="12" type="primary">TY3B-G_334</name>
    <name evidence="12" type="ORF">AVEN_126281_1</name>
</gene>
<proteinExistence type="predicted"/>
<dbReference type="Pfam" id="PF00078">
    <property type="entry name" value="RVT_1"/>
    <property type="match status" value="1"/>
</dbReference>
<dbReference type="EMBL" id="BGPR01120989">
    <property type="protein sequence ID" value="GBN20231.1"/>
    <property type="molecule type" value="Genomic_DNA"/>
</dbReference>
<evidence type="ECO:0000256" key="9">
    <source>
        <dbReference type="ARBA" id="ARBA00023268"/>
    </source>
</evidence>
<feature type="domain" description="Integrase catalytic" evidence="11">
    <location>
        <begin position="884"/>
        <end position="1052"/>
    </location>
</feature>
<dbReference type="GO" id="GO:0006508">
    <property type="term" value="P:proteolysis"/>
    <property type="evidence" value="ECO:0007669"/>
    <property type="project" value="UniProtKB-KW"/>
</dbReference>
<dbReference type="Gene3D" id="3.30.420.10">
    <property type="entry name" value="Ribonuclease H-like superfamily/Ribonuclease H"/>
    <property type="match status" value="1"/>
</dbReference>
<keyword evidence="9" id="KW-0511">Multifunctional enzyme</keyword>
<dbReference type="FunFam" id="3.30.70.270:FF:000003">
    <property type="entry name" value="Transposon Ty3-G Gag-Pol polyprotein"/>
    <property type="match status" value="1"/>
</dbReference>
<dbReference type="Gene3D" id="3.30.70.270">
    <property type="match status" value="2"/>
</dbReference>
<keyword evidence="5" id="KW-0540">Nuclease</keyword>
<dbReference type="InterPro" id="IPR000477">
    <property type="entry name" value="RT_dom"/>
</dbReference>
<dbReference type="InterPro" id="IPR043128">
    <property type="entry name" value="Rev_trsase/Diguanyl_cyclase"/>
</dbReference>
<dbReference type="GO" id="GO:0003964">
    <property type="term" value="F:RNA-directed DNA polymerase activity"/>
    <property type="evidence" value="ECO:0007669"/>
    <property type="project" value="UniProtKB-KW"/>
</dbReference>
<name>A0A4Y2LZM9_ARAVE</name>
<dbReference type="FunFam" id="3.10.10.10:FF:000007">
    <property type="entry name" value="Retrovirus-related Pol polyprotein from transposon 17.6-like Protein"/>
    <property type="match status" value="1"/>
</dbReference>
<dbReference type="InterPro" id="IPR012337">
    <property type="entry name" value="RNaseH-like_sf"/>
</dbReference>
<dbReference type="GO" id="GO:0008233">
    <property type="term" value="F:peptidase activity"/>
    <property type="evidence" value="ECO:0007669"/>
    <property type="project" value="UniProtKB-KW"/>
</dbReference>
<dbReference type="Gene3D" id="3.10.10.10">
    <property type="entry name" value="HIV Type 1 Reverse Transcriptase, subunit A, domain 1"/>
    <property type="match status" value="2"/>
</dbReference>
<feature type="coiled-coil region" evidence="10">
    <location>
        <begin position="204"/>
        <end position="231"/>
    </location>
</feature>
<dbReference type="EC" id="2.7.7.49" evidence="1"/>
<sequence length="1171" mass="132596">MSEKEGKSGNADGDSESLNLPQDGNFFSCSRVAVRVPAFWANNVKLYFAQIEANFRIAGIVSEQTKFDTLVAALDPQTLTHVSDLLYTPPKDNPYTALKNRLLSEFEVSLDKKVRTLLEDLDLGDRKPSLLLRQMQELSEGLVDDTFLKTLWLNRLPVNIRTILIISSESLSKLGEMADRMHEYNLGEVAAVKASKPEYCTSELKEMKLQISELLKQVETLNARFASLNAKTRRSDVSCYPKSYLSEVLKLQGTTLFAANGSHIKTFGSKLLSLDLGLQRKLQWPFVIADITKPIIGADFLQQFGLLVDLKKRCLLDPITNFKCMGRAGFSEIPNVKTISGNSEYHELLNRYKGITKLNSTFPKAIKHNTLHFIPTSGPPVTARARRLHPAQLKLAKQEFEYMLEKGICRPSRSNWASPLHMVPKDLVRAYHQIPVNPDDIEKTAIITPFGLFEFPYLNFGLCSAAQTFQRFINEVLYGFDFCFAYIDDILVFSKDKTEHTQHLEQIFKRFVDFGITINESKCEFGKPQVDFLGHTINSEGILPMSTKVKAIREFPKPETVSQLRSFLGMVNFYHRFIPKIAEILAPLNAYLVGSKKRDKTKIKWNPETDASFDKIKKCLADATLLSHPSTDAKLALVTDCSDFAMGGVLNEITPKGPKPLGFFSKKLTPTQAKYSAYDRELLAAYSAIQYFRHMLEARPFALYVDHKPLTYAFKQNSDKCSPRRLRQLDFISQFTTDIRYVPGKKNVVANSLSRVCEIQFSSLADLKLWERSQNSDPELKGILEGKIKFSGVLVKVQMPDSEISLYCNVNSESNRFYVPGELRRKIFDNLHNMSHPGIRATKALIANRYCWPNQNKDITNWCRACIPCQKSKVHQYTKAPVSQFLPPDARFSHVHLDLIGPLPISGGFRYCLTMVDRFTRWPEAVPLLDAKAETVAIAFMFNWISRFGLPQVTCDQGGQFESGLFQMLTRMFGIQCVRTAAFHPSSNGMVERMHRPLKQALMCSKQTWFEALPLALLGLRTVLREDINATAAELTYGTNLRVPGQFFVDSNIGIPLPDYLSRLQELMRALKPSDPVHHGLKAVYMLKDLQTCSHVFVKRGPIKRALATPFEGPFPVKKRQDKNFVVLVNGQEKVISVDRLKPAVLLSDTTSSNLPYTTKYGRKVRFRLPP</sequence>
<keyword evidence="8" id="KW-0695">RNA-directed DNA polymerase</keyword>
<evidence type="ECO:0000313" key="12">
    <source>
        <dbReference type="EMBL" id="GBN20231.1"/>
    </source>
</evidence>
<evidence type="ECO:0000256" key="7">
    <source>
        <dbReference type="ARBA" id="ARBA00022801"/>
    </source>
</evidence>
<evidence type="ECO:0000313" key="13">
    <source>
        <dbReference type="Proteomes" id="UP000499080"/>
    </source>
</evidence>
<dbReference type="AlphaFoldDB" id="A0A4Y2LZM9"/>
<keyword evidence="13" id="KW-1185">Reference proteome</keyword>
<dbReference type="GO" id="GO:0003676">
    <property type="term" value="F:nucleic acid binding"/>
    <property type="evidence" value="ECO:0007669"/>
    <property type="project" value="InterPro"/>
</dbReference>
<evidence type="ECO:0000256" key="8">
    <source>
        <dbReference type="ARBA" id="ARBA00022918"/>
    </source>
</evidence>
<dbReference type="FunFam" id="3.30.420.10:FF:000032">
    <property type="entry name" value="Retrovirus-related Pol polyprotein from transposon 297-like Protein"/>
    <property type="match status" value="1"/>
</dbReference>
<dbReference type="PANTHER" id="PTHR37984:SF5">
    <property type="entry name" value="PROTEIN NYNRIN-LIKE"/>
    <property type="match status" value="1"/>
</dbReference>
<dbReference type="Pfam" id="PF00665">
    <property type="entry name" value="rve"/>
    <property type="match status" value="1"/>
</dbReference>
<keyword evidence="7" id="KW-0378">Hydrolase</keyword>
<dbReference type="CDD" id="cd01647">
    <property type="entry name" value="RT_LTR"/>
    <property type="match status" value="1"/>
</dbReference>
<reference evidence="12 13" key="1">
    <citation type="journal article" date="2019" name="Sci. Rep.">
        <title>Orb-weaving spider Araneus ventricosus genome elucidates the spidroin gene catalogue.</title>
        <authorList>
            <person name="Kono N."/>
            <person name="Nakamura H."/>
            <person name="Ohtoshi R."/>
            <person name="Moran D.A.P."/>
            <person name="Shinohara A."/>
            <person name="Yoshida Y."/>
            <person name="Fujiwara M."/>
            <person name="Mori M."/>
            <person name="Tomita M."/>
            <person name="Arakawa K."/>
        </authorList>
    </citation>
    <scope>NUCLEOTIDE SEQUENCE [LARGE SCALE GENOMIC DNA]</scope>
</reference>
<dbReference type="FunFam" id="3.30.70.270:FF:000026">
    <property type="entry name" value="Transposon Ty3-G Gag-Pol polyprotein"/>
    <property type="match status" value="1"/>
</dbReference>
<comment type="caution">
    <text evidence="12">The sequence shown here is derived from an EMBL/GenBank/DDBJ whole genome shotgun (WGS) entry which is preliminary data.</text>
</comment>
<dbReference type="PANTHER" id="PTHR37984">
    <property type="entry name" value="PROTEIN CBG26694"/>
    <property type="match status" value="1"/>
</dbReference>
<dbReference type="InterPro" id="IPR043502">
    <property type="entry name" value="DNA/RNA_pol_sf"/>
</dbReference>
<dbReference type="Pfam" id="PF17921">
    <property type="entry name" value="Integrase_H2C2"/>
    <property type="match status" value="1"/>
</dbReference>
<protein>
    <recommendedName>
        <fullName evidence="1">RNA-directed DNA polymerase</fullName>
        <ecNumber evidence="1">2.7.7.49</ecNumber>
    </recommendedName>
</protein>
<keyword evidence="10" id="KW-0175">Coiled coil</keyword>
<evidence type="ECO:0000256" key="3">
    <source>
        <dbReference type="ARBA" id="ARBA00022679"/>
    </source>
</evidence>
<dbReference type="GO" id="GO:0015074">
    <property type="term" value="P:DNA integration"/>
    <property type="evidence" value="ECO:0007669"/>
    <property type="project" value="InterPro"/>
</dbReference>
<dbReference type="InterPro" id="IPR041577">
    <property type="entry name" value="RT_RNaseH_2"/>
</dbReference>
<accession>A0A4Y2LZM9</accession>
<dbReference type="PROSITE" id="PS50994">
    <property type="entry name" value="INTEGRASE"/>
    <property type="match status" value="1"/>
</dbReference>
<evidence type="ECO:0000256" key="1">
    <source>
        <dbReference type="ARBA" id="ARBA00012493"/>
    </source>
</evidence>
<dbReference type="CDD" id="cd09274">
    <property type="entry name" value="RNase_HI_RT_Ty3"/>
    <property type="match status" value="1"/>
</dbReference>
<dbReference type="SUPFAM" id="SSF56672">
    <property type="entry name" value="DNA/RNA polymerases"/>
    <property type="match status" value="1"/>
</dbReference>
<evidence type="ECO:0000256" key="2">
    <source>
        <dbReference type="ARBA" id="ARBA00022670"/>
    </source>
</evidence>
<dbReference type="Pfam" id="PF17919">
    <property type="entry name" value="RT_RNaseH_2"/>
    <property type="match status" value="1"/>
</dbReference>
<evidence type="ECO:0000256" key="10">
    <source>
        <dbReference type="SAM" id="Coils"/>
    </source>
</evidence>
<keyword evidence="6" id="KW-0255">Endonuclease</keyword>
<keyword evidence="4" id="KW-0548">Nucleotidyltransferase</keyword>
<dbReference type="GO" id="GO:0042575">
    <property type="term" value="C:DNA polymerase complex"/>
    <property type="evidence" value="ECO:0007669"/>
    <property type="project" value="UniProtKB-ARBA"/>
</dbReference>
<dbReference type="InterPro" id="IPR036397">
    <property type="entry name" value="RNaseH_sf"/>
</dbReference>
<dbReference type="OrthoDB" id="41323at2759"/>
<dbReference type="InterPro" id="IPR055469">
    <property type="entry name" value="DUF7041"/>
</dbReference>
<dbReference type="InterPro" id="IPR041588">
    <property type="entry name" value="Integrase_H2C2"/>
</dbReference>
<dbReference type="InterPro" id="IPR001584">
    <property type="entry name" value="Integrase_cat-core"/>
</dbReference>